<dbReference type="PANTHER" id="PTHR42756">
    <property type="entry name" value="TRANSCRIPTIONAL REGULATOR, MARR"/>
    <property type="match status" value="1"/>
</dbReference>
<dbReference type="PROSITE" id="PS50995">
    <property type="entry name" value="HTH_MARR_2"/>
    <property type="match status" value="1"/>
</dbReference>
<dbReference type="InterPro" id="IPR036390">
    <property type="entry name" value="WH_DNA-bd_sf"/>
</dbReference>
<dbReference type="SUPFAM" id="SSF46785">
    <property type="entry name" value="Winged helix' DNA-binding domain"/>
    <property type="match status" value="1"/>
</dbReference>
<dbReference type="Proteomes" id="UP000288675">
    <property type="component" value="Chromosome"/>
</dbReference>
<dbReference type="SMART" id="SM00347">
    <property type="entry name" value="HTH_MARR"/>
    <property type="match status" value="1"/>
</dbReference>
<evidence type="ECO:0000259" key="4">
    <source>
        <dbReference type="PROSITE" id="PS50995"/>
    </source>
</evidence>
<evidence type="ECO:0000313" key="6">
    <source>
        <dbReference type="Proteomes" id="UP000288675"/>
    </source>
</evidence>
<accession>A0AAJ3YV27</accession>
<proteinExistence type="predicted"/>
<dbReference type="Gene3D" id="1.10.10.10">
    <property type="entry name" value="Winged helix-like DNA-binding domain superfamily/Winged helix DNA-binding domain"/>
    <property type="match status" value="1"/>
</dbReference>
<dbReference type="InterPro" id="IPR036388">
    <property type="entry name" value="WH-like_DNA-bd_sf"/>
</dbReference>
<keyword evidence="2" id="KW-0238">DNA-binding</keyword>
<sequence>MKEKIAKEYIELIPNVFAGFSELNKDATGLTHMQNHVVEFMYMQKRALNMKDISTGLNIAKQQLTNVIGSLEADGYVTKAPDPKDKRAVLVSLTSLGKGMVEKKWTRIYKTFSGNLNKLSDEELIDLHFALHKANVLLKKMED</sequence>
<dbReference type="KEGG" id="bgy:BGLY_0237"/>
<evidence type="ECO:0000313" key="5">
    <source>
        <dbReference type="EMBL" id="QAT63724.1"/>
    </source>
</evidence>
<organism evidence="5 6">
    <name type="scientific">Bacillus glycinifermentans</name>
    <dbReference type="NCBI Taxonomy" id="1664069"/>
    <lineage>
        <taxon>Bacteria</taxon>
        <taxon>Bacillati</taxon>
        <taxon>Bacillota</taxon>
        <taxon>Bacilli</taxon>
        <taxon>Bacillales</taxon>
        <taxon>Bacillaceae</taxon>
        <taxon>Bacillus</taxon>
    </lineage>
</organism>
<keyword evidence="1" id="KW-0805">Transcription regulation</keyword>
<name>A0AAJ3YV27_9BACI</name>
<dbReference type="GO" id="GO:0003700">
    <property type="term" value="F:DNA-binding transcription factor activity"/>
    <property type="evidence" value="ECO:0007669"/>
    <property type="project" value="InterPro"/>
</dbReference>
<dbReference type="PROSITE" id="PS01117">
    <property type="entry name" value="HTH_MARR_1"/>
    <property type="match status" value="1"/>
</dbReference>
<dbReference type="AlphaFoldDB" id="A0AAJ3YV27"/>
<dbReference type="InterPro" id="IPR023187">
    <property type="entry name" value="Tscrpt_reg_MarR-type_CS"/>
</dbReference>
<dbReference type="EMBL" id="CP035232">
    <property type="protein sequence ID" value="QAT63724.1"/>
    <property type="molecule type" value="Genomic_DNA"/>
</dbReference>
<dbReference type="PRINTS" id="PR00598">
    <property type="entry name" value="HTHMARR"/>
</dbReference>
<dbReference type="PANTHER" id="PTHR42756:SF1">
    <property type="entry name" value="TRANSCRIPTIONAL REPRESSOR OF EMRAB OPERON"/>
    <property type="match status" value="1"/>
</dbReference>
<evidence type="ECO:0000256" key="3">
    <source>
        <dbReference type="ARBA" id="ARBA00023163"/>
    </source>
</evidence>
<dbReference type="GeneID" id="82851318"/>
<evidence type="ECO:0000256" key="1">
    <source>
        <dbReference type="ARBA" id="ARBA00023015"/>
    </source>
</evidence>
<gene>
    <name evidence="5" type="ORF">EQZ20_01350</name>
</gene>
<keyword evidence="3" id="KW-0804">Transcription</keyword>
<protein>
    <submittedName>
        <fullName evidence="5">MarR family transcriptional regulator</fullName>
    </submittedName>
</protein>
<evidence type="ECO:0000256" key="2">
    <source>
        <dbReference type="ARBA" id="ARBA00023125"/>
    </source>
</evidence>
<feature type="domain" description="HTH marR-type" evidence="4">
    <location>
        <begin position="1"/>
        <end position="143"/>
    </location>
</feature>
<dbReference type="Pfam" id="PF12802">
    <property type="entry name" value="MarR_2"/>
    <property type="match status" value="1"/>
</dbReference>
<dbReference type="InterPro" id="IPR000835">
    <property type="entry name" value="HTH_MarR-typ"/>
</dbReference>
<dbReference type="GO" id="GO:0003677">
    <property type="term" value="F:DNA binding"/>
    <property type="evidence" value="ECO:0007669"/>
    <property type="project" value="UniProtKB-KW"/>
</dbReference>
<reference evidence="5 6" key="1">
    <citation type="submission" date="2019-01" db="EMBL/GenBank/DDBJ databases">
        <title>Genome sequence of Bacillus glycinifermentans SRCM103574.</title>
        <authorList>
            <person name="Kong H.-J."/>
            <person name="Jeong S.-Y."/>
            <person name="Jeong D.-Y."/>
        </authorList>
    </citation>
    <scope>NUCLEOTIDE SEQUENCE [LARGE SCALE GENOMIC DNA]</scope>
    <source>
        <strain evidence="5 6">SRCM103574</strain>
    </source>
</reference>
<dbReference type="RefSeq" id="WP_046129096.1">
    <property type="nucleotide sequence ID" value="NZ_CP035232.1"/>
</dbReference>